<protein>
    <submittedName>
        <fullName evidence="1">Uncharacterized protein</fullName>
    </submittedName>
</protein>
<comment type="caution">
    <text evidence="1">The sequence shown here is derived from an EMBL/GenBank/DDBJ whole genome shotgun (WGS) entry which is preliminary data.</text>
</comment>
<accession>A0ACB0YTK4</accession>
<organism evidence="1 2">
    <name type="scientific">Meloidogyne enterolobii</name>
    <name type="common">Root-knot nematode worm</name>
    <name type="synonym">Meloidogyne mayaguensis</name>
    <dbReference type="NCBI Taxonomy" id="390850"/>
    <lineage>
        <taxon>Eukaryota</taxon>
        <taxon>Metazoa</taxon>
        <taxon>Ecdysozoa</taxon>
        <taxon>Nematoda</taxon>
        <taxon>Chromadorea</taxon>
        <taxon>Rhabditida</taxon>
        <taxon>Tylenchina</taxon>
        <taxon>Tylenchomorpha</taxon>
        <taxon>Tylenchoidea</taxon>
        <taxon>Meloidogynidae</taxon>
        <taxon>Meloidogyninae</taxon>
        <taxon>Meloidogyne</taxon>
    </lineage>
</organism>
<evidence type="ECO:0000313" key="1">
    <source>
        <dbReference type="EMBL" id="CAK5062279.1"/>
    </source>
</evidence>
<dbReference type="Proteomes" id="UP001497535">
    <property type="component" value="Unassembled WGS sequence"/>
</dbReference>
<sequence>MDLTPFCIKNVEIFLEIFSEKLILFIEGQIIQLDSQIDEHWFEGTLDGRSGFFPITYVEVCLFYFDTHFLGGFFACPDYSSYQPSNKV</sequence>
<dbReference type="EMBL" id="CAVMJV010000018">
    <property type="protein sequence ID" value="CAK5062279.1"/>
    <property type="molecule type" value="Genomic_DNA"/>
</dbReference>
<reference evidence="1" key="1">
    <citation type="submission" date="2023-11" db="EMBL/GenBank/DDBJ databases">
        <authorList>
            <person name="Poullet M."/>
        </authorList>
    </citation>
    <scope>NUCLEOTIDE SEQUENCE</scope>
    <source>
        <strain evidence="1">E1834</strain>
    </source>
</reference>
<keyword evidence="2" id="KW-1185">Reference proteome</keyword>
<proteinExistence type="predicted"/>
<gene>
    <name evidence="1" type="ORF">MENTE1834_LOCUS16457</name>
</gene>
<evidence type="ECO:0000313" key="2">
    <source>
        <dbReference type="Proteomes" id="UP001497535"/>
    </source>
</evidence>
<name>A0ACB0YTK4_MELEN</name>